<evidence type="ECO:0000256" key="5">
    <source>
        <dbReference type="SAM" id="MobiDB-lite"/>
    </source>
</evidence>
<dbReference type="InterPro" id="IPR013325">
    <property type="entry name" value="RNA_pol_sigma_r2"/>
</dbReference>
<reference evidence="8 9" key="1">
    <citation type="submission" date="2021-12" db="EMBL/GenBank/DDBJ databases">
        <title>Discovery of the Pendulisporaceae a myxobacterial family with distinct sporulation behavior and unique specialized metabolism.</title>
        <authorList>
            <person name="Garcia R."/>
            <person name="Popoff A."/>
            <person name="Bader C.D."/>
            <person name="Loehr J."/>
            <person name="Walesch S."/>
            <person name="Walt C."/>
            <person name="Boldt J."/>
            <person name="Bunk B."/>
            <person name="Haeckl F.J.F.P.J."/>
            <person name="Gunesch A.P."/>
            <person name="Birkelbach J."/>
            <person name="Nuebel U."/>
            <person name="Pietschmann T."/>
            <person name="Bach T."/>
            <person name="Mueller R."/>
        </authorList>
    </citation>
    <scope>NUCLEOTIDE SEQUENCE [LARGE SCALE GENOMIC DNA]</scope>
    <source>
        <strain evidence="8 9">MSr11954</strain>
    </source>
</reference>
<evidence type="ECO:0000259" key="7">
    <source>
        <dbReference type="Pfam" id="PF08281"/>
    </source>
</evidence>
<evidence type="ECO:0000256" key="1">
    <source>
        <dbReference type="ARBA" id="ARBA00010641"/>
    </source>
</evidence>
<dbReference type="InterPro" id="IPR013249">
    <property type="entry name" value="RNA_pol_sigma70_r4_t2"/>
</dbReference>
<evidence type="ECO:0000256" key="2">
    <source>
        <dbReference type="ARBA" id="ARBA00023015"/>
    </source>
</evidence>
<comment type="similarity">
    <text evidence="1">Belongs to the sigma-70 factor family. ECF subfamily.</text>
</comment>
<dbReference type="PANTHER" id="PTHR43133:SF51">
    <property type="entry name" value="RNA POLYMERASE SIGMA FACTOR"/>
    <property type="match status" value="1"/>
</dbReference>
<gene>
    <name evidence="8" type="ORF">LZC94_02765</name>
</gene>
<dbReference type="Proteomes" id="UP001370348">
    <property type="component" value="Chromosome"/>
</dbReference>
<dbReference type="SUPFAM" id="SSF88946">
    <property type="entry name" value="Sigma2 domain of RNA polymerase sigma factors"/>
    <property type="match status" value="1"/>
</dbReference>
<dbReference type="Gene3D" id="1.10.1740.10">
    <property type="match status" value="1"/>
</dbReference>
<dbReference type="InterPro" id="IPR039425">
    <property type="entry name" value="RNA_pol_sigma-70-like"/>
</dbReference>
<dbReference type="InterPro" id="IPR013324">
    <property type="entry name" value="RNA_pol_sigma_r3/r4-like"/>
</dbReference>
<evidence type="ECO:0000256" key="4">
    <source>
        <dbReference type="ARBA" id="ARBA00023163"/>
    </source>
</evidence>
<dbReference type="EMBL" id="CP089984">
    <property type="protein sequence ID" value="WXB16204.1"/>
    <property type="molecule type" value="Genomic_DNA"/>
</dbReference>
<dbReference type="InterPro" id="IPR014284">
    <property type="entry name" value="RNA_pol_sigma-70_dom"/>
</dbReference>
<keyword evidence="3" id="KW-0731">Sigma factor</keyword>
<evidence type="ECO:0000313" key="8">
    <source>
        <dbReference type="EMBL" id="WXB16204.1"/>
    </source>
</evidence>
<dbReference type="SUPFAM" id="SSF88659">
    <property type="entry name" value="Sigma3 and sigma4 domains of RNA polymerase sigma factors"/>
    <property type="match status" value="1"/>
</dbReference>
<evidence type="ECO:0000313" key="9">
    <source>
        <dbReference type="Proteomes" id="UP001370348"/>
    </source>
</evidence>
<accession>A0ABZ2LZ34</accession>
<organism evidence="8 9">
    <name type="scientific">Pendulispora albinea</name>
    <dbReference type="NCBI Taxonomy" id="2741071"/>
    <lineage>
        <taxon>Bacteria</taxon>
        <taxon>Pseudomonadati</taxon>
        <taxon>Myxococcota</taxon>
        <taxon>Myxococcia</taxon>
        <taxon>Myxococcales</taxon>
        <taxon>Sorangiineae</taxon>
        <taxon>Pendulisporaceae</taxon>
        <taxon>Pendulispora</taxon>
    </lineage>
</organism>
<dbReference type="RefSeq" id="WP_394825833.1">
    <property type="nucleotide sequence ID" value="NZ_CP089984.1"/>
</dbReference>
<dbReference type="PANTHER" id="PTHR43133">
    <property type="entry name" value="RNA POLYMERASE ECF-TYPE SIGMA FACTO"/>
    <property type="match status" value="1"/>
</dbReference>
<protein>
    <submittedName>
        <fullName evidence="8">RNA polymerase sigma factor</fullName>
    </submittedName>
</protein>
<dbReference type="Pfam" id="PF04542">
    <property type="entry name" value="Sigma70_r2"/>
    <property type="match status" value="1"/>
</dbReference>
<feature type="region of interest" description="Disordered" evidence="5">
    <location>
        <begin position="1"/>
        <end position="25"/>
    </location>
</feature>
<keyword evidence="2" id="KW-0805">Transcription regulation</keyword>
<feature type="domain" description="RNA polymerase sigma factor 70 region 4 type 2" evidence="7">
    <location>
        <begin position="162"/>
        <end position="212"/>
    </location>
</feature>
<keyword evidence="4" id="KW-0804">Transcription</keyword>
<dbReference type="InterPro" id="IPR036388">
    <property type="entry name" value="WH-like_DNA-bd_sf"/>
</dbReference>
<sequence>MSPDGRKSGGALTNPEESISPASTAAATAARTLSTGALVVPAADDTILADAIRGNTSAFRALYARHRTDVARLVYRMLGVSADLDDVVQEVFFQVYRSLKDFRGQSKFSTWLHRVTVNVVLMHRRAARSRPMLTDEAPPDLNPDTRVALPDEDAARRERVRAFSRLLERLPEKKRIVFILHELEGIAPSEIAKIVEAPVLTVRTRLFYARREIEAMLADEPSLAGLKSLVDVEGDVDVKDGGGT</sequence>
<dbReference type="Gene3D" id="1.10.10.10">
    <property type="entry name" value="Winged helix-like DNA-binding domain superfamily/Winged helix DNA-binding domain"/>
    <property type="match status" value="1"/>
</dbReference>
<dbReference type="NCBIfam" id="TIGR02937">
    <property type="entry name" value="sigma70-ECF"/>
    <property type="match status" value="1"/>
</dbReference>
<feature type="domain" description="RNA polymerase sigma-70 region 2" evidence="6">
    <location>
        <begin position="62"/>
        <end position="128"/>
    </location>
</feature>
<proteinExistence type="inferred from homology"/>
<name>A0ABZ2LZ34_9BACT</name>
<keyword evidence="9" id="KW-1185">Reference proteome</keyword>
<evidence type="ECO:0000256" key="3">
    <source>
        <dbReference type="ARBA" id="ARBA00023082"/>
    </source>
</evidence>
<evidence type="ECO:0000259" key="6">
    <source>
        <dbReference type="Pfam" id="PF04542"/>
    </source>
</evidence>
<dbReference type="Pfam" id="PF08281">
    <property type="entry name" value="Sigma70_r4_2"/>
    <property type="match status" value="1"/>
</dbReference>
<dbReference type="InterPro" id="IPR007627">
    <property type="entry name" value="RNA_pol_sigma70_r2"/>
</dbReference>